<evidence type="ECO:0000256" key="1">
    <source>
        <dbReference type="SAM" id="MobiDB-lite"/>
    </source>
</evidence>
<feature type="compositionally biased region" description="Polar residues" evidence="1">
    <location>
        <begin position="16"/>
        <end position="28"/>
    </location>
</feature>
<dbReference type="Proteomes" id="UP001054945">
    <property type="component" value="Unassembled WGS sequence"/>
</dbReference>
<dbReference type="EMBL" id="BPLR01021277">
    <property type="protein sequence ID" value="GIX87941.1"/>
    <property type="molecule type" value="Genomic_DNA"/>
</dbReference>
<organism evidence="2 3">
    <name type="scientific">Caerostris extrusa</name>
    <name type="common">Bark spider</name>
    <name type="synonym">Caerostris bankana</name>
    <dbReference type="NCBI Taxonomy" id="172846"/>
    <lineage>
        <taxon>Eukaryota</taxon>
        <taxon>Metazoa</taxon>
        <taxon>Ecdysozoa</taxon>
        <taxon>Arthropoda</taxon>
        <taxon>Chelicerata</taxon>
        <taxon>Arachnida</taxon>
        <taxon>Araneae</taxon>
        <taxon>Araneomorphae</taxon>
        <taxon>Entelegynae</taxon>
        <taxon>Araneoidea</taxon>
        <taxon>Araneidae</taxon>
        <taxon>Caerostris</taxon>
    </lineage>
</organism>
<dbReference type="AlphaFoldDB" id="A0AAV4NWI1"/>
<name>A0AAV4NWI1_CAEEX</name>
<gene>
    <name evidence="2" type="ORF">CEXT_242801</name>
</gene>
<reference evidence="2 3" key="1">
    <citation type="submission" date="2021-06" db="EMBL/GenBank/DDBJ databases">
        <title>Caerostris extrusa draft genome.</title>
        <authorList>
            <person name="Kono N."/>
            <person name="Arakawa K."/>
        </authorList>
    </citation>
    <scope>NUCLEOTIDE SEQUENCE [LARGE SCALE GENOMIC DNA]</scope>
</reference>
<feature type="region of interest" description="Disordered" evidence="1">
    <location>
        <begin position="1"/>
        <end position="54"/>
    </location>
</feature>
<evidence type="ECO:0000313" key="3">
    <source>
        <dbReference type="Proteomes" id="UP001054945"/>
    </source>
</evidence>
<proteinExistence type="predicted"/>
<sequence length="79" mass="9120">MVSVRKLEQTPPGKSPSHTRLEMNQNSRPHLLLRQSPKTTFKKEKSPLTLPKSKKQKAFHFFTESSCTVLQQSSEERPE</sequence>
<comment type="caution">
    <text evidence="2">The sequence shown here is derived from an EMBL/GenBank/DDBJ whole genome shotgun (WGS) entry which is preliminary data.</text>
</comment>
<evidence type="ECO:0000313" key="2">
    <source>
        <dbReference type="EMBL" id="GIX87941.1"/>
    </source>
</evidence>
<accession>A0AAV4NWI1</accession>
<keyword evidence="3" id="KW-1185">Reference proteome</keyword>
<protein>
    <submittedName>
        <fullName evidence="2">Uncharacterized protein</fullName>
    </submittedName>
</protein>